<name>A0ABP0W3W3_9BRYO</name>
<evidence type="ECO:0000313" key="2">
    <source>
        <dbReference type="Proteomes" id="UP001497444"/>
    </source>
</evidence>
<protein>
    <submittedName>
        <fullName evidence="1">Uncharacterized protein</fullName>
    </submittedName>
</protein>
<organism evidence="1 2">
    <name type="scientific">Sphagnum jensenii</name>
    <dbReference type="NCBI Taxonomy" id="128206"/>
    <lineage>
        <taxon>Eukaryota</taxon>
        <taxon>Viridiplantae</taxon>
        <taxon>Streptophyta</taxon>
        <taxon>Embryophyta</taxon>
        <taxon>Bryophyta</taxon>
        <taxon>Sphagnophytina</taxon>
        <taxon>Sphagnopsida</taxon>
        <taxon>Sphagnales</taxon>
        <taxon>Sphagnaceae</taxon>
        <taxon>Sphagnum</taxon>
    </lineage>
</organism>
<accession>A0ABP0W3W3</accession>
<evidence type="ECO:0000313" key="1">
    <source>
        <dbReference type="EMBL" id="CAK9261239.1"/>
    </source>
</evidence>
<reference evidence="1" key="1">
    <citation type="submission" date="2024-02" db="EMBL/GenBank/DDBJ databases">
        <authorList>
            <consortium name="ELIXIR-Norway"/>
            <consortium name="Elixir Norway"/>
        </authorList>
    </citation>
    <scope>NUCLEOTIDE SEQUENCE</scope>
</reference>
<dbReference type="EMBL" id="OZ020108">
    <property type="protein sequence ID" value="CAK9261239.1"/>
    <property type="molecule type" value="Genomic_DNA"/>
</dbReference>
<dbReference type="Proteomes" id="UP001497444">
    <property type="component" value="Chromosome 13"/>
</dbReference>
<keyword evidence="2" id="KW-1185">Reference proteome</keyword>
<gene>
    <name evidence="1" type="ORF">CSSPJE1EN1_LOCUS6717</name>
</gene>
<sequence>MAALLHWTPMILHHPHINGLTVSMRPRNLLQTLELRNSSSRASQLKAFSRFNGKRAAPSSSASSSVILATSNIHADGLQTIHDTHMVDNTSNSRLGIGHTQTDHNMKEVQQRQQAALDFVVPDFHPPFPFKMNPGYSRASPRCISPRFNIS</sequence>
<proteinExistence type="predicted"/>